<dbReference type="InterPro" id="IPR010921">
    <property type="entry name" value="Trp_repressor/repl_initiator"/>
</dbReference>
<protein>
    <submittedName>
        <fullName evidence="2">Helix-turn-helix domain-containing protein</fullName>
    </submittedName>
</protein>
<dbReference type="SUPFAM" id="SSF48295">
    <property type="entry name" value="TrpR-like"/>
    <property type="match status" value="1"/>
</dbReference>
<dbReference type="Proteomes" id="UP000730862">
    <property type="component" value="Unassembled WGS sequence"/>
</dbReference>
<gene>
    <name evidence="2" type="ORF">KIA07_07535</name>
</gene>
<proteinExistence type="predicted"/>
<dbReference type="GO" id="GO:0043565">
    <property type="term" value="F:sequence-specific DNA binding"/>
    <property type="evidence" value="ECO:0007669"/>
    <property type="project" value="InterPro"/>
</dbReference>
<dbReference type="InterPro" id="IPR036388">
    <property type="entry name" value="WH-like_DNA-bd_sf"/>
</dbReference>
<evidence type="ECO:0000256" key="1">
    <source>
        <dbReference type="SAM" id="MobiDB-lite"/>
    </source>
</evidence>
<accession>A0A943L8G4</accession>
<feature type="compositionally biased region" description="Basic and acidic residues" evidence="1">
    <location>
        <begin position="70"/>
        <end position="79"/>
    </location>
</feature>
<comment type="caution">
    <text evidence="2">The sequence shown here is derived from an EMBL/GenBank/DDBJ whole genome shotgun (WGS) entry which is preliminary data.</text>
</comment>
<dbReference type="AlphaFoldDB" id="A0A943L8G4"/>
<evidence type="ECO:0000313" key="3">
    <source>
        <dbReference type="Proteomes" id="UP000730862"/>
    </source>
</evidence>
<sequence length="79" mass="9433">MAKYRTEFKVKVAKEYLKFIISYKYLSEKYCIPDKGLIIRWVNDFREKGIEGLKLKKRGKPPKMLKPTKISKDIKKYSS</sequence>
<dbReference type="EMBL" id="JAHAIK010000023">
    <property type="protein sequence ID" value="MBS5965497.1"/>
    <property type="molecule type" value="Genomic_DNA"/>
</dbReference>
<dbReference type="Gene3D" id="1.10.10.10">
    <property type="entry name" value="Winged helix-like DNA-binding domain superfamily/Winged helix DNA-binding domain"/>
    <property type="match status" value="1"/>
</dbReference>
<organism evidence="2 3">
    <name type="scientific">Finegoldia magna</name>
    <name type="common">Peptostreptococcus magnus</name>
    <dbReference type="NCBI Taxonomy" id="1260"/>
    <lineage>
        <taxon>Bacteria</taxon>
        <taxon>Bacillati</taxon>
        <taxon>Bacillota</taxon>
        <taxon>Tissierellia</taxon>
        <taxon>Tissierellales</taxon>
        <taxon>Peptoniphilaceae</taxon>
        <taxon>Finegoldia</taxon>
    </lineage>
</organism>
<name>A0A943L8G4_FINMA</name>
<evidence type="ECO:0000313" key="2">
    <source>
        <dbReference type="EMBL" id="MBS5965497.1"/>
    </source>
</evidence>
<dbReference type="RefSeq" id="WP_094208299.1">
    <property type="nucleotide sequence ID" value="NZ_JAHAIK010000023.1"/>
</dbReference>
<feature type="region of interest" description="Disordered" evidence="1">
    <location>
        <begin position="60"/>
        <end position="79"/>
    </location>
</feature>
<reference evidence="2" key="1">
    <citation type="submission" date="2021-02" db="EMBL/GenBank/DDBJ databases">
        <title>Infant gut strain persistence is associated with maternal origin, phylogeny, and functional potential including surface adhesion and iron acquisition.</title>
        <authorList>
            <person name="Lou Y.C."/>
        </authorList>
    </citation>
    <scope>NUCLEOTIDE SEQUENCE</scope>
    <source>
        <strain evidence="2">L3_058_000G1_dasL3_058_000G1_concoct_72</strain>
    </source>
</reference>